<evidence type="ECO:0000313" key="7">
    <source>
        <dbReference type="Proteomes" id="UP001159363"/>
    </source>
</evidence>
<gene>
    <name evidence="6" type="ORF">PR048_003444</name>
</gene>
<comment type="caution">
    <text evidence="6">The sequence shown here is derived from an EMBL/GenBank/DDBJ whole genome shotgun (WGS) entry which is preliminary data.</text>
</comment>
<evidence type="ECO:0000256" key="4">
    <source>
        <dbReference type="ARBA" id="ARBA00032574"/>
    </source>
</evidence>
<evidence type="ECO:0000256" key="2">
    <source>
        <dbReference type="ARBA" id="ARBA00021915"/>
    </source>
</evidence>
<keyword evidence="7" id="KW-1185">Reference proteome</keyword>
<dbReference type="Proteomes" id="UP001159363">
    <property type="component" value="Chromosome 1"/>
</dbReference>
<evidence type="ECO:0000256" key="5">
    <source>
        <dbReference type="ARBA" id="ARBA00032789"/>
    </source>
</evidence>
<dbReference type="Pfam" id="PF01866">
    <property type="entry name" value="Diphthamide_syn"/>
    <property type="match status" value="1"/>
</dbReference>
<dbReference type="EMBL" id="JARBHB010000001">
    <property type="protein sequence ID" value="KAJ8898084.1"/>
    <property type="molecule type" value="Genomic_DNA"/>
</dbReference>
<evidence type="ECO:0000313" key="6">
    <source>
        <dbReference type="EMBL" id="KAJ8898084.1"/>
    </source>
</evidence>
<dbReference type="PANTHER" id="PTHR10762:SF1">
    <property type="entry name" value="2-(3-AMINO-3-CARBOXYPROPYL)HISTIDINE SYNTHASE SUBUNIT 1"/>
    <property type="match status" value="1"/>
</dbReference>
<accession>A0ABQ9IN49</accession>
<reference evidence="6 7" key="1">
    <citation type="submission" date="2023-02" db="EMBL/GenBank/DDBJ databases">
        <title>LHISI_Scaffold_Assembly.</title>
        <authorList>
            <person name="Stuart O.P."/>
            <person name="Cleave R."/>
            <person name="Magrath M.J.L."/>
            <person name="Mikheyev A.S."/>
        </authorList>
    </citation>
    <scope>NUCLEOTIDE SEQUENCE [LARGE SCALE GENOMIC DNA]</scope>
    <source>
        <strain evidence="6">Daus_M_001</strain>
        <tissue evidence="6">Leg muscle</tissue>
    </source>
</reference>
<organism evidence="6 7">
    <name type="scientific">Dryococelus australis</name>
    <dbReference type="NCBI Taxonomy" id="614101"/>
    <lineage>
        <taxon>Eukaryota</taxon>
        <taxon>Metazoa</taxon>
        <taxon>Ecdysozoa</taxon>
        <taxon>Arthropoda</taxon>
        <taxon>Hexapoda</taxon>
        <taxon>Insecta</taxon>
        <taxon>Pterygota</taxon>
        <taxon>Neoptera</taxon>
        <taxon>Polyneoptera</taxon>
        <taxon>Phasmatodea</taxon>
        <taxon>Verophasmatodea</taxon>
        <taxon>Anareolatae</taxon>
        <taxon>Phasmatidae</taxon>
        <taxon>Eurycanthinae</taxon>
        <taxon>Dryococelus</taxon>
    </lineage>
</organism>
<dbReference type="PANTHER" id="PTHR10762">
    <property type="entry name" value="DIPHTHAMIDE BIOSYNTHESIS PROTEIN"/>
    <property type="match status" value="1"/>
</dbReference>
<evidence type="ECO:0000256" key="3">
    <source>
        <dbReference type="ARBA" id="ARBA00031690"/>
    </source>
</evidence>
<dbReference type="InterPro" id="IPR016435">
    <property type="entry name" value="DPH1/DPH2"/>
</dbReference>
<dbReference type="InterPro" id="IPR042264">
    <property type="entry name" value="DPH1/DPH2_2"/>
</dbReference>
<dbReference type="NCBIfam" id="TIGR00322">
    <property type="entry name" value="diphth2_R"/>
    <property type="match status" value="1"/>
</dbReference>
<name>A0ABQ9IN49_9NEOP</name>
<evidence type="ECO:0000256" key="1">
    <source>
        <dbReference type="ARBA" id="ARBA00010173"/>
    </source>
</evidence>
<proteinExistence type="inferred from homology"/>
<sequence>MLYVFVDVKIDALHFLDSVRLNFPSHTRLGLVSTIQFVATLQAVAAELEQEGYTIVVPQSRPLSPGEILGCTAPIMSGVDLFIYLGDGRFHLEAAMIANPRLKAFRYVCM</sequence>
<protein>
    <recommendedName>
        <fullName evidence="2">2-(3-amino-3-carboxypropyl)histidine synthase subunit 1</fullName>
    </recommendedName>
    <alternativeName>
        <fullName evidence="4">Diphthamide biosynthesis protein 1</fullName>
    </alternativeName>
    <alternativeName>
        <fullName evidence="5">Diphtheria toxin resistance protein 1</fullName>
    </alternativeName>
    <alternativeName>
        <fullName evidence="3">S-adenosyl-L-methionine:L-histidine 3-amino-3-carboxypropyltransferase 1</fullName>
    </alternativeName>
</protein>
<comment type="similarity">
    <text evidence="1">Belongs to the DPH1/DPH2 family. DPH1 subfamily.</text>
</comment>
<dbReference type="Gene3D" id="3.40.50.11850">
    <property type="entry name" value="Diphthamide synthesis DPH1/DPH2 domain 2"/>
    <property type="match status" value="1"/>
</dbReference>